<dbReference type="InterPro" id="IPR008271">
    <property type="entry name" value="Ser/Thr_kinase_AS"/>
</dbReference>
<dbReference type="GO" id="GO:0004674">
    <property type="term" value="F:protein serine/threonine kinase activity"/>
    <property type="evidence" value="ECO:0007669"/>
    <property type="project" value="InterPro"/>
</dbReference>
<evidence type="ECO:0000256" key="3">
    <source>
        <dbReference type="ARBA" id="ARBA00022777"/>
    </source>
</evidence>
<dbReference type="PANTHER" id="PTHR24348:SF22">
    <property type="entry name" value="NON-SPECIFIC SERINE_THREONINE PROTEIN KINASE"/>
    <property type="match status" value="1"/>
</dbReference>
<evidence type="ECO:0000256" key="2">
    <source>
        <dbReference type="ARBA" id="ARBA00022741"/>
    </source>
</evidence>
<evidence type="ECO:0000313" key="9">
    <source>
        <dbReference type="EMBL" id="CAD8088834.1"/>
    </source>
</evidence>
<evidence type="ECO:0000259" key="8">
    <source>
        <dbReference type="PROSITE" id="PS50222"/>
    </source>
</evidence>
<dbReference type="OMA" id="KQEMSIM"/>
<name>A0A8S1NQ74_PARPR</name>
<keyword evidence="4 6" id="KW-0067">ATP-binding</keyword>
<dbReference type="AlphaFoldDB" id="A0A8S1NQ74"/>
<dbReference type="EMBL" id="CAJJDM010000085">
    <property type="protein sequence ID" value="CAD8088834.1"/>
    <property type="molecule type" value="Genomic_DNA"/>
</dbReference>
<feature type="domain" description="EF-hand" evidence="8">
    <location>
        <begin position="511"/>
        <end position="541"/>
    </location>
</feature>
<dbReference type="GO" id="GO:0000045">
    <property type="term" value="P:autophagosome assembly"/>
    <property type="evidence" value="ECO:0007669"/>
    <property type="project" value="TreeGrafter"/>
</dbReference>
<sequence>MKNILNRYSYSENEELGRGAFGRVYKGVDSKTNKPVAIKIMNLDGLQDQQMIENFKQEMSIMKEFNHLNIVKLLDFQMDPQQNIVVFDYCEGGDLSKFLDKNGSMLDEQAATQILIQIVNGFREVIAKGYIHRDVKPANILIQNGIFKLADFGFATKVAMNEILDQQVGTPLYMAPQLLENTPYTSKCDIWSLGIIAYEMIYGKQPWSCRDMKSYLKNIKCYPLRFPIDKAVSEQYKNFVRLCLKIDENQRIGWKDLFEHSLLDTRQLTQKTFKIIQIDDETKQILRNIQYIAYIRQLKIEEQFNKYDIDKEGNLDFNEFFQFILKIDPSITSNETSKLFNYLDQQKKQKINLNEFQILFNGNDFSDLKNFAQRIIQDLKEIIANNKLNVDQIFHFYDEDKEGDLKLDEFSNLILRIAPALKPKEILIVFTEFDKDNNNSISLEEFKKIICPQGQNYEKLKLQKLQQELVKQIKNKNLTIENIFKTFNISKTNKMNYEEFATLCRDLIKVITDNEIQQMFKTADKNQDQFIRYEEFINFFK</sequence>
<dbReference type="PANTHER" id="PTHR24348">
    <property type="entry name" value="SERINE/THREONINE-PROTEIN KINASE UNC-51-RELATED"/>
    <property type="match status" value="1"/>
</dbReference>
<dbReference type="GO" id="GO:0005524">
    <property type="term" value="F:ATP binding"/>
    <property type="evidence" value="ECO:0007669"/>
    <property type="project" value="UniProtKB-UniRule"/>
</dbReference>
<dbReference type="SMART" id="SM00220">
    <property type="entry name" value="S_TKc"/>
    <property type="match status" value="1"/>
</dbReference>
<dbReference type="PROSITE" id="PS50011">
    <property type="entry name" value="PROTEIN_KINASE_DOM"/>
    <property type="match status" value="1"/>
</dbReference>
<evidence type="ECO:0000256" key="1">
    <source>
        <dbReference type="ARBA" id="ARBA00022679"/>
    </source>
</evidence>
<keyword evidence="1" id="KW-0808">Transferase</keyword>
<keyword evidence="3" id="KW-0418">Kinase</keyword>
<dbReference type="GO" id="GO:0005509">
    <property type="term" value="F:calcium ion binding"/>
    <property type="evidence" value="ECO:0007669"/>
    <property type="project" value="InterPro"/>
</dbReference>
<dbReference type="PROSITE" id="PS00018">
    <property type="entry name" value="EF_HAND_1"/>
    <property type="match status" value="2"/>
</dbReference>
<feature type="domain" description="EF-hand" evidence="8">
    <location>
        <begin position="295"/>
        <end position="330"/>
    </location>
</feature>
<dbReference type="GO" id="GO:0010506">
    <property type="term" value="P:regulation of autophagy"/>
    <property type="evidence" value="ECO:0007669"/>
    <property type="project" value="InterPro"/>
</dbReference>
<dbReference type="PROSITE" id="PS00107">
    <property type="entry name" value="PROTEIN_KINASE_ATP"/>
    <property type="match status" value="1"/>
</dbReference>
<dbReference type="PROSITE" id="PS00108">
    <property type="entry name" value="PROTEIN_KINASE_ST"/>
    <property type="match status" value="1"/>
</dbReference>
<dbReference type="FunFam" id="1.10.238.10:FF:000619">
    <property type="entry name" value="Uncharacterized protein"/>
    <property type="match status" value="1"/>
</dbReference>
<dbReference type="SMART" id="SM00054">
    <property type="entry name" value="EFh"/>
    <property type="match status" value="6"/>
</dbReference>
<keyword evidence="2 6" id="KW-0547">Nucleotide-binding</keyword>
<feature type="domain" description="Protein kinase" evidence="7">
    <location>
        <begin position="10"/>
        <end position="263"/>
    </location>
</feature>
<dbReference type="InterPro" id="IPR017441">
    <property type="entry name" value="Protein_kinase_ATP_BS"/>
</dbReference>
<dbReference type="PROSITE" id="PS50222">
    <property type="entry name" value="EF_HAND_2"/>
    <property type="match status" value="4"/>
</dbReference>
<keyword evidence="10" id="KW-1185">Reference proteome</keyword>
<protein>
    <recommendedName>
        <fullName evidence="11">Calcium-dependent protein kinase</fullName>
    </recommendedName>
</protein>
<gene>
    <name evidence="9" type="ORF">PPRIM_AZ9-3.1.T0820104</name>
</gene>
<dbReference type="GO" id="GO:0005829">
    <property type="term" value="C:cytosol"/>
    <property type="evidence" value="ECO:0007669"/>
    <property type="project" value="TreeGrafter"/>
</dbReference>
<evidence type="ECO:0000256" key="5">
    <source>
        <dbReference type="ARBA" id="ARBA00024334"/>
    </source>
</evidence>
<dbReference type="InterPro" id="IPR045269">
    <property type="entry name" value="Atg1-like"/>
</dbReference>
<comment type="similarity">
    <text evidence="5">Belongs to the protein kinase superfamily. Ser/Thr protein kinase family. CDPK subfamily.</text>
</comment>
<dbReference type="GO" id="GO:0016020">
    <property type="term" value="C:membrane"/>
    <property type="evidence" value="ECO:0007669"/>
    <property type="project" value="TreeGrafter"/>
</dbReference>
<dbReference type="Proteomes" id="UP000688137">
    <property type="component" value="Unassembled WGS sequence"/>
</dbReference>
<feature type="domain" description="EF-hand" evidence="8">
    <location>
        <begin position="385"/>
        <end position="420"/>
    </location>
</feature>
<comment type="caution">
    <text evidence="9">The sequence shown here is derived from an EMBL/GenBank/DDBJ whole genome shotgun (WGS) entry which is preliminary data.</text>
</comment>
<feature type="binding site" evidence="6">
    <location>
        <position position="39"/>
    </location>
    <ligand>
        <name>ATP</name>
        <dbReference type="ChEBI" id="CHEBI:30616"/>
    </ligand>
</feature>
<dbReference type="Pfam" id="PF13499">
    <property type="entry name" value="EF-hand_7"/>
    <property type="match status" value="3"/>
</dbReference>
<dbReference type="InterPro" id="IPR018247">
    <property type="entry name" value="EF_Hand_1_Ca_BS"/>
</dbReference>
<reference evidence="9" key="1">
    <citation type="submission" date="2021-01" db="EMBL/GenBank/DDBJ databases">
        <authorList>
            <consortium name="Genoscope - CEA"/>
            <person name="William W."/>
        </authorList>
    </citation>
    <scope>NUCLEOTIDE SEQUENCE</scope>
</reference>
<dbReference type="GO" id="GO:0000407">
    <property type="term" value="C:phagophore assembly site"/>
    <property type="evidence" value="ECO:0007669"/>
    <property type="project" value="TreeGrafter"/>
</dbReference>
<evidence type="ECO:0008006" key="11">
    <source>
        <dbReference type="Google" id="ProtNLM"/>
    </source>
</evidence>
<dbReference type="GO" id="GO:0005776">
    <property type="term" value="C:autophagosome"/>
    <property type="evidence" value="ECO:0007669"/>
    <property type="project" value="TreeGrafter"/>
</dbReference>
<evidence type="ECO:0000256" key="6">
    <source>
        <dbReference type="PROSITE-ProRule" id="PRU10141"/>
    </source>
</evidence>
<proteinExistence type="inferred from homology"/>
<dbReference type="InterPro" id="IPR000719">
    <property type="entry name" value="Prot_kinase_dom"/>
</dbReference>
<dbReference type="Pfam" id="PF00069">
    <property type="entry name" value="Pkinase"/>
    <property type="match status" value="1"/>
</dbReference>
<dbReference type="FunFam" id="1.10.510.10:FF:000771">
    <property type="entry name" value="Uncharacterized protein"/>
    <property type="match status" value="1"/>
</dbReference>
<feature type="domain" description="EF-hand" evidence="8">
    <location>
        <begin position="421"/>
        <end position="456"/>
    </location>
</feature>
<accession>A0A8S1NQ74</accession>
<evidence type="ECO:0000259" key="7">
    <source>
        <dbReference type="PROSITE" id="PS50011"/>
    </source>
</evidence>
<organism evidence="9 10">
    <name type="scientific">Paramecium primaurelia</name>
    <dbReference type="NCBI Taxonomy" id="5886"/>
    <lineage>
        <taxon>Eukaryota</taxon>
        <taxon>Sar</taxon>
        <taxon>Alveolata</taxon>
        <taxon>Ciliophora</taxon>
        <taxon>Intramacronucleata</taxon>
        <taxon>Oligohymenophorea</taxon>
        <taxon>Peniculida</taxon>
        <taxon>Parameciidae</taxon>
        <taxon>Paramecium</taxon>
    </lineage>
</organism>
<dbReference type="InterPro" id="IPR002048">
    <property type="entry name" value="EF_hand_dom"/>
</dbReference>
<evidence type="ECO:0000313" key="10">
    <source>
        <dbReference type="Proteomes" id="UP000688137"/>
    </source>
</evidence>
<evidence type="ECO:0000256" key="4">
    <source>
        <dbReference type="ARBA" id="ARBA00022840"/>
    </source>
</evidence>